<dbReference type="Proteomes" id="UP000663827">
    <property type="component" value="Unassembled WGS sequence"/>
</dbReference>
<evidence type="ECO:0000313" key="4">
    <source>
        <dbReference type="EMBL" id="CAE7083796.1"/>
    </source>
</evidence>
<sequence length="235" mass="25203">MSPYSTPSLSSASSSETAVAESQAQLVERSGSALKAPKSSKKEKTPQEWSPELRQAVARDIDDFFGGPEPVKVKKPKAAVPKTPRAERSQSASTSLGTALPPPYELPPHLAPSPKPQTIARSCFLYGFVFPPFWLIGACILVSELRPDSQPVVEPSPKEIEAGSVGPSSEAHERAKHKLFRHTELVWARRCLIATVLFVLAIVIVIVATRIAGVGAFAKSGFAIHGSGAMTPRDR</sequence>
<keyword evidence="2" id="KW-0472">Membrane</keyword>
<keyword evidence="2" id="KW-1133">Transmembrane helix</keyword>
<protein>
    <recommendedName>
        <fullName evidence="6">Transmembrane protein</fullName>
    </recommendedName>
</protein>
<dbReference type="AlphaFoldDB" id="A0A8H3DUP7"/>
<name>A0A8H3DUP7_9AGAM</name>
<gene>
    <name evidence="4" type="ORF">RDB_LOCUS25843</name>
    <name evidence="3" type="ORF">RDB_LOCUS45582</name>
</gene>
<proteinExistence type="predicted"/>
<dbReference type="EMBL" id="CAJNJQ010000520">
    <property type="protein sequence ID" value="CAE7083796.1"/>
    <property type="molecule type" value="Genomic_DNA"/>
</dbReference>
<evidence type="ECO:0000256" key="2">
    <source>
        <dbReference type="SAM" id="Phobius"/>
    </source>
</evidence>
<feature type="transmembrane region" description="Helical" evidence="2">
    <location>
        <begin position="123"/>
        <end position="143"/>
    </location>
</feature>
<feature type="compositionally biased region" description="Pro residues" evidence="1">
    <location>
        <begin position="100"/>
        <end position="112"/>
    </location>
</feature>
<keyword evidence="2" id="KW-0812">Transmembrane</keyword>
<feature type="compositionally biased region" description="Low complexity" evidence="1">
    <location>
        <begin position="1"/>
        <end position="25"/>
    </location>
</feature>
<feature type="region of interest" description="Disordered" evidence="1">
    <location>
        <begin position="1"/>
        <end position="112"/>
    </location>
</feature>
<evidence type="ECO:0000313" key="3">
    <source>
        <dbReference type="EMBL" id="CAE6455927.1"/>
    </source>
</evidence>
<organism evidence="4 5">
    <name type="scientific">Rhizoctonia solani</name>
    <dbReference type="NCBI Taxonomy" id="456999"/>
    <lineage>
        <taxon>Eukaryota</taxon>
        <taxon>Fungi</taxon>
        <taxon>Dikarya</taxon>
        <taxon>Basidiomycota</taxon>
        <taxon>Agaricomycotina</taxon>
        <taxon>Agaricomycetes</taxon>
        <taxon>Cantharellales</taxon>
        <taxon>Ceratobasidiaceae</taxon>
        <taxon>Rhizoctonia</taxon>
    </lineage>
</organism>
<accession>A0A8H3DUP7</accession>
<comment type="caution">
    <text evidence="4">The sequence shown here is derived from an EMBL/GenBank/DDBJ whole genome shotgun (WGS) entry which is preliminary data.</text>
</comment>
<dbReference type="EMBL" id="CAJMWZ010002457">
    <property type="protein sequence ID" value="CAE6455927.1"/>
    <property type="molecule type" value="Genomic_DNA"/>
</dbReference>
<feature type="transmembrane region" description="Helical" evidence="2">
    <location>
        <begin position="187"/>
        <end position="209"/>
    </location>
</feature>
<evidence type="ECO:0000313" key="5">
    <source>
        <dbReference type="Proteomes" id="UP000663827"/>
    </source>
</evidence>
<reference evidence="4" key="1">
    <citation type="submission" date="2021-01" db="EMBL/GenBank/DDBJ databases">
        <authorList>
            <person name="Kaushik A."/>
        </authorList>
    </citation>
    <scope>NUCLEOTIDE SEQUENCE</scope>
    <source>
        <strain evidence="4">AG5</strain>
        <strain evidence="3">Type strain: AG8-Rh-89/</strain>
    </source>
</reference>
<feature type="region of interest" description="Disordered" evidence="1">
    <location>
        <begin position="152"/>
        <end position="171"/>
    </location>
</feature>
<evidence type="ECO:0000256" key="1">
    <source>
        <dbReference type="SAM" id="MobiDB-lite"/>
    </source>
</evidence>
<evidence type="ECO:0008006" key="6">
    <source>
        <dbReference type="Google" id="ProtNLM"/>
    </source>
</evidence>
<dbReference type="Proteomes" id="UP000663850">
    <property type="component" value="Unassembled WGS sequence"/>
</dbReference>